<feature type="compositionally biased region" description="Basic and acidic residues" evidence="1">
    <location>
        <begin position="313"/>
        <end position="332"/>
    </location>
</feature>
<dbReference type="OrthoDB" id="10256906at2759"/>
<dbReference type="EMBL" id="LSYV01000119">
    <property type="protein sequence ID" value="KXZ42764.1"/>
    <property type="molecule type" value="Genomic_DNA"/>
</dbReference>
<evidence type="ECO:0000313" key="4">
    <source>
        <dbReference type="Proteomes" id="UP000075714"/>
    </source>
</evidence>
<evidence type="ECO:0000313" key="3">
    <source>
        <dbReference type="EMBL" id="KXZ42764.1"/>
    </source>
</evidence>
<feature type="region of interest" description="Disordered" evidence="1">
    <location>
        <begin position="681"/>
        <end position="705"/>
    </location>
</feature>
<feature type="region of interest" description="Disordered" evidence="1">
    <location>
        <begin position="1516"/>
        <end position="1564"/>
    </location>
</feature>
<feature type="compositionally biased region" description="Low complexity" evidence="1">
    <location>
        <begin position="1138"/>
        <end position="1148"/>
    </location>
</feature>
<proteinExistence type="predicted"/>
<feature type="compositionally biased region" description="Low complexity" evidence="1">
    <location>
        <begin position="1534"/>
        <end position="1550"/>
    </location>
</feature>
<feature type="region of interest" description="Disordered" evidence="1">
    <location>
        <begin position="1094"/>
        <end position="1149"/>
    </location>
</feature>
<evidence type="ECO:0000259" key="2">
    <source>
        <dbReference type="Pfam" id="PF23036"/>
    </source>
</evidence>
<feature type="region of interest" description="Disordered" evidence="1">
    <location>
        <begin position="806"/>
        <end position="841"/>
    </location>
</feature>
<dbReference type="Proteomes" id="UP000075714">
    <property type="component" value="Unassembled WGS sequence"/>
</dbReference>
<feature type="compositionally biased region" description="Low complexity" evidence="1">
    <location>
        <begin position="767"/>
        <end position="778"/>
    </location>
</feature>
<sequence>MDQEDDHDGLFVVSVDDLGITGLWASVRNLLESRSTLSNLTLHNKVGRAVPVERLSLQFVASGDRRLQRLRPFAHSPVVWFRHPYAHLLLVSTADASEYRNSIKPALKRAISDLERDWGGPPAPGPPPPQPSGMGALLGGGAATAPAPVGVLGAEWVIVYVRPAELDVADKAAKKLFEKLKDDFSGRGRTRVLRMDVPRGHAAMAGLGMARGASGPVGLNAGMHAGFGPSAATGLEELEVCLRDCVRNSFDARQAAYMAEVQRLVNERRDPNWSFASLYLVKDSLALLLEGCGLHLDAYKEYVELEAAYQETLDRRAPGGPEKPADAGDGGDKYGAAGEGAEVATLTSASWRATRRSILKQAAVQEFQFRQYLFASQARLLLRLGRPVDVAERGLRFIGATAAELSRREQLASGGVRPLLKEAWTFTACLAVISSVTASVYGRDPLGGCGREPVAPSRSGNAPSLSTWNATGAVDGAGAAAGPAVAVDAAFVEADDAADGASAVDAAAGWAHHASAGATGSAELEPVDWQIWLPFEADVPRLDPSALCGQATTPAALAASRPMRESANSGEPWNGTQAYMLALAHLYITACSALLRLAGRAAARASAQGQAGGGEGAGSDDEWSAMTRGWREGLHELASQYPCRGVVGMFVDQEEDRQFEATPQQQATQLQLLRQAVSAMSTAGDSGDHLTSRTDQQSPPQGVANPYRAESLYSLSMSAAAPSQYGGAGALGSVMDASDSTVGSWRPGSSSGTGNRPQVSWAADLDGAASQRTSASTARGRHQHSSSADNASGSVFSKLDVSSKQWASTNDPLKVPRSGQTSQGSGRPELGSPPYQVGDAASGGALIGAEAEQLNCRGALDGTPSGSDAAAPSAAGGFLPEELGWISDRRLQLALSSPRHCGDLALRLALAAASCFSRAGRHRAAAQVFGDVGAVLLERGQAEMAAGLMEHVVALAQAEGWHAVLGRALPILMAAQQAIGHVLLPYTCISYLSLPAHVCQRDVRHRILELLLSSAGCHPATSTSGERPRQLAPLSSVLMLGTEQAVMEVGMSNASSALSLGPAAMGTAPSYSNLSDSSGMGRRAPSLPDVLSAASISTQPPAPGAFGSVAHPPPNGSAGDLGRPSRSLQDVAAGSTGGPLSPSSTQGGAASGWIPGEDLACWHLVRVRHIQPGLTQLTFRVAPTKPGLYFVRGVSASLGTYDIRIPVVAPQRLADDVRALSHGWGALPARGHAAMGPNGSAAGKGGGFMFGGLGSGSAAAGTAAALAALGRVADGEVGHLDVALQVAPLQPPLEVAPVAVGGALVAGLPQWLGIALLPHQAAAAGGADRGGADGAGAPARAEHGAGGFSLAHARLHVQTLGSPLCSPVLVWLPVWVPPVALGSDDQAALSAAPELVRVQQAIQMPDMRVLVSVSITSNLSLPAVVSSLALEPQYGLQLSMDSPAGQHADAALPGILPLRLAPCGSAMWAFVLSRSEQALPGIQSLHLDDACVLYMSYALVPGGAGATAAAEALASSGPRPGRRLNYPLPPPVPSGTLGDAGGALSADALPPGTPSIRPVANQPPAPLDSAPSYGGCFSVYSHGGPLAPAGGQEAAAAGGSGATGLLLSFRHGFVLEFPASSALTHNLVSVRLLGPHAGVLGQPLHLTWLVTRVSAPPASATTTSGGASAGGSSGADGGADVAIYEVTETAEGRAGGPGGAAAPVLASAAEGVTATNGGGRACWQWRQGVGCRGSIHLGRAKGSVAVIEAAVLPLSAGVLLAPALRLRGLREVRDEDAGAKDYVVVSEGI</sequence>
<reference evidence="4" key="1">
    <citation type="journal article" date="2016" name="Nat. Commun.">
        <title>The Gonium pectorale genome demonstrates co-option of cell cycle regulation during the evolution of multicellularity.</title>
        <authorList>
            <person name="Hanschen E.R."/>
            <person name="Marriage T.N."/>
            <person name="Ferris P.J."/>
            <person name="Hamaji T."/>
            <person name="Toyoda A."/>
            <person name="Fujiyama A."/>
            <person name="Neme R."/>
            <person name="Noguchi H."/>
            <person name="Minakuchi Y."/>
            <person name="Suzuki M."/>
            <person name="Kawai-Toyooka H."/>
            <person name="Smith D.R."/>
            <person name="Sparks H."/>
            <person name="Anderson J."/>
            <person name="Bakaric R."/>
            <person name="Luria V."/>
            <person name="Karger A."/>
            <person name="Kirschner M.W."/>
            <person name="Durand P.M."/>
            <person name="Michod R.E."/>
            <person name="Nozaki H."/>
            <person name="Olson B.J."/>
        </authorList>
    </citation>
    <scope>NUCLEOTIDE SEQUENCE [LARGE SCALE GENOMIC DNA]</scope>
    <source>
        <strain evidence="4">NIES-2863</strain>
    </source>
</reference>
<feature type="compositionally biased region" description="Pro residues" evidence="1">
    <location>
        <begin position="121"/>
        <end position="131"/>
    </location>
</feature>
<dbReference type="GO" id="GO:0034498">
    <property type="term" value="P:early endosome to Golgi transport"/>
    <property type="evidence" value="ECO:0007669"/>
    <property type="project" value="TreeGrafter"/>
</dbReference>
<feature type="region of interest" description="Disordered" evidence="1">
    <location>
        <begin position="737"/>
        <end position="793"/>
    </location>
</feature>
<organism evidence="3 4">
    <name type="scientific">Gonium pectorale</name>
    <name type="common">Green alga</name>
    <dbReference type="NCBI Taxonomy" id="33097"/>
    <lineage>
        <taxon>Eukaryota</taxon>
        <taxon>Viridiplantae</taxon>
        <taxon>Chlorophyta</taxon>
        <taxon>core chlorophytes</taxon>
        <taxon>Chlorophyceae</taxon>
        <taxon>CS clade</taxon>
        <taxon>Chlamydomonadales</taxon>
        <taxon>Volvocaceae</taxon>
        <taxon>Gonium</taxon>
    </lineage>
</organism>
<gene>
    <name evidence="3" type="ORF">GPECTOR_119g395</name>
</gene>
<feature type="region of interest" description="Disordered" evidence="1">
    <location>
        <begin position="313"/>
        <end position="334"/>
    </location>
</feature>
<dbReference type="STRING" id="33097.A0A150FYT3"/>
<dbReference type="PANTHER" id="PTHR13251">
    <property type="entry name" value="EPILEPSY HOLOPROSENCEPHALY CANDIDATE 1/TMEM1"/>
    <property type="match status" value="1"/>
</dbReference>
<dbReference type="InterPro" id="IPR045126">
    <property type="entry name" value="TRAPPC10/Trs130"/>
</dbReference>
<comment type="caution">
    <text evidence="3">The sequence shown here is derived from an EMBL/GenBank/DDBJ whole genome shotgun (WGS) entry which is preliminary data.</text>
</comment>
<dbReference type="GO" id="GO:0005829">
    <property type="term" value="C:cytosol"/>
    <property type="evidence" value="ECO:0007669"/>
    <property type="project" value="GOC"/>
</dbReference>
<feature type="compositionally biased region" description="Polar residues" evidence="1">
    <location>
        <begin position="738"/>
        <end position="758"/>
    </location>
</feature>
<protein>
    <recommendedName>
        <fullName evidence="2">TRAPPC10/Trs130 N-terminal domain-containing protein</fullName>
    </recommendedName>
</protein>
<name>A0A150FYT3_GONPE</name>
<keyword evidence="4" id="KW-1185">Reference proteome</keyword>
<evidence type="ECO:0000256" key="1">
    <source>
        <dbReference type="SAM" id="MobiDB-lite"/>
    </source>
</evidence>
<feature type="domain" description="TRAPPC10/Trs130 N-terminal" evidence="2">
    <location>
        <begin position="241"/>
        <end position="391"/>
    </location>
</feature>
<accession>A0A150FYT3</accession>
<dbReference type="GO" id="GO:0006891">
    <property type="term" value="P:intra-Golgi vesicle-mediated transport"/>
    <property type="evidence" value="ECO:0007669"/>
    <property type="project" value="TreeGrafter"/>
</dbReference>
<dbReference type="PANTHER" id="PTHR13251:SF3">
    <property type="entry name" value="TRAFFICKING PROTEIN PARTICLE COMPLEX SUBUNIT 10"/>
    <property type="match status" value="1"/>
</dbReference>
<dbReference type="InterPro" id="IPR056913">
    <property type="entry name" value="TRAPPC10/Trs130_N"/>
</dbReference>
<feature type="region of interest" description="Disordered" evidence="1">
    <location>
        <begin position="115"/>
        <end position="135"/>
    </location>
</feature>
<dbReference type="GO" id="GO:1990071">
    <property type="term" value="C:TRAPPII protein complex"/>
    <property type="evidence" value="ECO:0007669"/>
    <property type="project" value="InterPro"/>
</dbReference>
<dbReference type="Pfam" id="PF23036">
    <property type="entry name" value="TRAPPC10_1st"/>
    <property type="match status" value="1"/>
</dbReference>